<dbReference type="PANTHER" id="PTHR45947:SF3">
    <property type="entry name" value="SULFOQUINOVOSYL TRANSFERASE SQD2"/>
    <property type="match status" value="1"/>
</dbReference>
<dbReference type="Pfam" id="PF13477">
    <property type="entry name" value="Glyco_trans_4_2"/>
    <property type="match status" value="1"/>
</dbReference>
<proteinExistence type="predicted"/>
<dbReference type="InterPro" id="IPR050194">
    <property type="entry name" value="Glycosyltransferase_grp1"/>
</dbReference>
<gene>
    <name evidence="3" type="ORF">HBE96_00100</name>
</gene>
<dbReference type="Pfam" id="PF00534">
    <property type="entry name" value="Glycos_transf_1"/>
    <property type="match status" value="1"/>
</dbReference>
<evidence type="ECO:0000313" key="3">
    <source>
        <dbReference type="EMBL" id="NMM61127.1"/>
    </source>
</evidence>
<evidence type="ECO:0000313" key="4">
    <source>
        <dbReference type="Proteomes" id="UP000537131"/>
    </source>
</evidence>
<organism evidence="3 4">
    <name type="scientific">Clostridium muellerianum</name>
    <dbReference type="NCBI Taxonomy" id="2716538"/>
    <lineage>
        <taxon>Bacteria</taxon>
        <taxon>Bacillati</taxon>
        <taxon>Bacillota</taxon>
        <taxon>Clostridia</taxon>
        <taxon>Eubacteriales</taxon>
        <taxon>Clostridiaceae</taxon>
        <taxon>Clostridium</taxon>
    </lineage>
</organism>
<dbReference type="RefSeq" id="WP_169295743.1">
    <property type="nucleotide sequence ID" value="NZ_JABBNI010000001.1"/>
</dbReference>
<dbReference type="GO" id="GO:0016757">
    <property type="term" value="F:glycosyltransferase activity"/>
    <property type="evidence" value="ECO:0007669"/>
    <property type="project" value="InterPro"/>
</dbReference>
<dbReference type="AlphaFoldDB" id="A0A7Y0HLZ8"/>
<protein>
    <submittedName>
        <fullName evidence="3">Glycosyltransferase family 4 protein</fullName>
    </submittedName>
</protein>
<dbReference type="SUPFAM" id="SSF53756">
    <property type="entry name" value="UDP-Glycosyltransferase/glycogen phosphorylase"/>
    <property type="match status" value="1"/>
</dbReference>
<evidence type="ECO:0000259" key="1">
    <source>
        <dbReference type="Pfam" id="PF00534"/>
    </source>
</evidence>
<comment type="caution">
    <text evidence="3">The sequence shown here is derived from an EMBL/GenBank/DDBJ whole genome shotgun (WGS) entry which is preliminary data.</text>
</comment>
<dbReference type="PANTHER" id="PTHR45947">
    <property type="entry name" value="SULFOQUINOVOSYL TRANSFERASE SQD2"/>
    <property type="match status" value="1"/>
</dbReference>
<feature type="domain" description="Glycosyl transferase family 1" evidence="1">
    <location>
        <begin position="172"/>
        <end position="332"/>
    </location>
</feature>
<dbReference type="EMBL" id="JABBNI010000001">
    <property type="protein sequence ID" value="NMM61127.1"/>
    <property type="molecule type" value="Genomic_DNA"/>
</dbReference>
<feature type="domain" description="Glycosyltransferase subfamily 4-like N-terminal" evidence="2">
    <location>
        <begin position="3"/>
        <end position="136"/>
    </location>
</feature>
<accession>A0A7Y0HLZ8</accession>
<evidence type="ECO:0000259" key="2">
    <source>
        <dbReference type="Pfam" id="PF13477"/>
    </source>
</evidence>
<dbReference type="InterPro" id="IPR001296">
    <property type="entry name" value="Glyco_trans_1"/>
</dbReference>
<sequence>MAKICFLADAESIHTRKWINYFSDLDNEIYLISMRDTKYKYSENVKSFVIKPPFGNKLSYFFIVNKIKKLVNEIKPDILHSHYATSYGLFGRISGYHPFIVSVWGSDVYDFPKSNAFNAKLLKYILNGADAVCSTSMDMANETKKYYKSKKDITITPFGVDINRFKESTSVLQKSYITIGVMKNLNKIYGIDYLISAFNDLCKESNKDIRLMIVGDGEERQNLEGLCTELNIENKVTFTGKVDNVKVPEYINMMDIVCIPSLRESFGVAAVEACACGRPVVSTNVGGLTEIVFNDVNGYTVEPKNIKLLKEKLKILIEDEDKIRKFSVNARKLVEDRYNWIHNAGTMKKLYDSFLISGGKTDEQTR</sequence>
<keyword evidence="4" id="KW-1185">Reference proteome</keyword>
<reference evidence="3 4" key="1">
    <citation type="submission" date="2020-06" db="EMBL/GenBank/DDBJ databases">
        <title>Complete Genome Sequence of Clostridium muelleri sp. nov. P21T, an Acid-Alcohol Producing Acetogen Isolated from Old Hay.</title>
        <authorList>
            <person name="Duncan K.E."/>
            <person name="Tanner R.S."/>
        </authorList>
    </citation>
    <scope>NUCLEOTIDE SEQUENCE [LARGE SCALE GENOMIC DNA]</scope>
    <source>
        <strain evidence="3 4">P21</strain>
    </source>
</reference>
<dbReference type="Gene3D" id="3.40.50.2000">
    <property type="entry name" value="Glycogen Phosphorylase B"/>
    <property type="match status" value="2"/>
</dbReference>
<dbReference type="Proteomes" id="UP000537131">
    <property type="component" value="Unassembled WGS sequence"/>
</dbReference>
<keyword evidence="3" id="KW-0808">Transferase</keyword>
<dbReference type="InterPro" id="IPR028098">
    <property type="entry name" value="Glyco_trans_4-like_N"/>
</dbReference>
<name>A0A7Y0HLZ8_9CLOT</name>